<dbReference type="InterPro" id="IPR050266">
    <property type="entry name" value="AB_hydrolase_sf"/>
</dbReference>
<dbReference type="PANTHER" id="PTHR43798">
    <property type="entry name" value="MONOACYLGLYCEROL LIPASE"/>
    <property type="match status" value="1"/>
</dbReference>
<dbReference type="InterPro" id="IPR029058">
    <property type="entry name" value="AB_hydrolase_fold"/>
</dbReference>
<evidence type="ECO:0000313" key="4">
    <source>
        <dbReference type="EMBL" id="TXL71275.1"/>
    </source>
</evidence>
<dbReference type="PANTHER" id="PTHR43798:SF33">
    <property type="entry name" value="HYDROLASE, PUTATIVE (AFU_ORTHOLOGUE AFUA_2G14860)-RELATED"/>
    <property type="match status" value="1"/>
</dbReference>
<feature type="site" description="Important for substrate specificity" evidence="2">
    <location>
        <position position="133"/>
    </location>
</feature>
<sequence>MRFVARRLNASGFTVSVPRLRGHCGTEAELIRTGWPDWYGGVEEALVSLHGVSRRVFVGGLSMGALLSLRLAHECRDLVCGIALYSPTLFYDGWSIPRLHFLLPLVLKTPFGRRYRFVESFPFGIKDARLRDIVVARMASGDADAAGFAATPGPSLAELRRLISHVKRDLPRITTPALIMQARDDDMTSPRNAAYLARRLAGPVRQVLLDDCYHMITIDKQREEVARQTASFFSALPLPAAAASPIAGMALGSTA</sequence>
<dbReference type="GO" id="GO:0052689">
    <property type="term" value="F:carboxylic ester hydrolase activity"/>
    <property type="evidence" value="ECO:0007669"/>
    <property type="project" value="InterPro"/>
</dbReference>
<evidence type="ECO:0000256" key="2">
    <source>
        <dbReference type="PIRSR" id="PIRSR017388-3"/>
    </source>
</evidence>
<evidence type="ECO:0000256" key="1">
    <source>
        <dbReference type="PIRSR" id="PIRSR017388-1"/>
    </source>
</evidence>
<proteinExistence type="predicted"/>
<feature type="domain" description="Serine aminopeptidase S33" evidence="3">
    <location>
        <begin position="4"/>
        <end position="221"/>
    </location>
</feature>
<dbReference type="OrthoDB" id="8476759at2"/>
<dbReference type="Pfam" id="PF12146">
    <property type="entry name" value="Hydrolase_4"/>
    <property type="match status" value="1"/>
</dbReference>
<organism evidence="4 5">
    <name type="scientific">Vineibacter terrae</name>
    <dbReference type="NCBI Taxonomy" id="2586908"/>
    <lineage>
        <taxon>Bacteria</taxon>
        <taxon>Pseudomonadati</taxon>
        <taxon>Pseudomonadota</taxon>
        <taxon>Alphaproteobacteria</taxon>
        <taxon>Hyphomicrobiales</taxon>
        <taxon>Vineibacter</taxon>
    </lineage>
</organism>
<dbReference type="InterPro" id="IPR012354">
    <property type="entry name" value="Esterase_lipase"/>
</dbReference>
<dbReference type="InterPro" id="IPR022742">
    <property type="entry name" value="Hydrolase_4"/>
</dbReference>
<dbReference type="AlphaFoldDB" id="A0A5C8PBU7"/>
<gene>
    <name evidence="4" type="ORF">FHP25_30955</name>
</gene>
<dbReference type="PIRSF" id="PIRSF017388">
    <property type="entry name" value="Esterase_lipase"/>
    <property type="match status" value="1"/>
</dbReference>
<comment type="caution">
    <text evidence="4">The sequence shown here is derived from an EMBL/GenBank/DDBJ whole genome shotgun (WGS) entry which is preliminary data.</text>
</comment>
<feature type="active site" description="Charge relay system" evidence="1">
    <location>
        <position position="185"/>
    </location>
</feature>
<dbReference type="Gene3D" id="3.40.50.1820">
    <property type="entry name" value="alpha/beta hydrolase"/>
    <property type="match status" value="1"/>
</dbReference>
<keyword evidence="5" id="KW-1185">Reference proteome</keyword>
<dbReference type="GO" id="GO:0016020">
    <property type="term" value="C:membrane"/>
    <property type="evidence" value="ECO:0007669"/>
    <property type="project" value="TreeGrafter"/>
</dbReference>
<accession>A0A5C8PBU7</accession>
<feature type="active site" description="Charge relay system" evidence="1">
    <location>
        <position position="214"/>
    </location>
</feature>
<protein>
    <submittedName>
        <fullName evidence="4">Alpha/beta fold hydrolase</fullName>
    </submittedName>
</protein>
<name>A0A5C8PBU7_9HYPH</name>
<reference evidence="4 5" key="1">
    <citation type="submission" date="2019-06" db="EMBL/GenBank/DDBJ databases">
        <title>New taxonomy in bacterial strain CC-CFT640, isolated from vineyard.</title>
        <authorList>
            <person name="Lin S.-Y."/>
            <person name="Tsai C.-F."/>
            <person name="Young C.-C."/>
        </authorList>
    </citation>
    <scope>NUCLEOTIDE SEQUENCE [LARGE SCALE GENOMIC DNA]</scope>
    <source>
        <strain evidence="4 5">CC-CFT640</strain>
    </source>
</reference>
<dbReference type="EMBL" id="VDUZ01000046">
    <property type="protein sequence ID" value="TXL71275.1"/>
    <property type="molecule type" value="Genomic_DNA"/>
</dbReference>
<evidence type="ECO:0000313" key="5">
    <source>
        <dbReference type="Proteomes" id="UP000321638"/>
    </source>
</evidence>
<dbReference type="SUPFAM" id="SSF53474">
    <property type="entry name" value="alpha/beta-Hydrolases"/>
    <property type="match status" value="1"/>
</dbReference>
<dbReference type="Proteomes" id="UP000321638">
    <property type="component" value="Unassembled WGS sequence"/>
</dbReference>
<keyword evidence="4" id="KW-0378">Hydrolase</keyword>
<feature type="active site" description="Nucleophile" evidence="1">
    <location>
        <position position="62"/>
    </location>
</feature>
<evidence type="ECO:0000259" key="3">
    <source>
        <dbReference type="Pfam" id="PF12146"/>
    </source>
</evidence>